<dbReference type="OrthoDB" id="5960253at2759"/>
<evidence type="ECO:0000256" key="4">
    <source>
        <dbReference type="ARBA" id="ARBA00004555"/>
    </source>
</evidence>
<evidence type="ECO:0000256" key="9">
    <source>
        <dbReference type="ARBA" id="ARBA00023136"/>
    </source>
</evidence>
<keyword evidence="13" id="KW-1185">Reference proteome</keyword>
<dbReference type="Proteomes" id="UP000030746">
    <property type="component" value="Unassembled WGS sequence"/>
</dbReference>
<evidence type="ECO:0000256" key="1">
    <source>
        <dbReference type="ARBA" id="ARBA00002620"/>
    </source>
</evidence>
<organism evidence="12 13">
    <name type="scientific">Lottia gigantea</name>
    <name type="common">Giant owl limpet</name>
    <dbReference type="NCBI Taxonomy" id="225164"/>
    <lineage>
        <taxon>Eukaryota</taxon>
        <taxon>Metazoa</taxon>
        <taxon>Spiralia</taxon>
        <taxon>Lophotrochozoa</taxon>
        <taxon>Mollusca</taxon>
        <taxon>Gastropoda</taxon>
        <taxon>Patellogastropoda</taxon>
        <taxon>Lottioidea</taxon>
        <taxon>Lottiidae</taxon>
        <taxon>Lottia</taxon>
    </lineage>
</organism>
<proteinExistence type="predicted"/>
<keyword evidence="8" id="KW-0496">Mitochondrion</keyword>
<dbReference type="GO" id="GO:0005794">
    <property type="term" value="C:Golgi apparatus"/>
    <property type="evidence" value="ECO:0007669"/>
    <property type="project" value="UniProtKB-SubCell"/>
</dbReference>
<protein>
    <submittedName>
        <fullName evidence="12">Uncharacterized protein</fullName>
    </submittedName>
</protein>
<name>V4A089_LOTGI</name>
<feature type="region of interest" description="Disordered" evidence="10">
    <location>
        <begin position="218"/>
        <end position="281"/>
    </location>
</feature>
<dbReference type="GO" id="GO:0016020">
    <property type="term" value="C:membrane"/>
    <property type="evidence" value="ECO:0007669"/>
    <property type="project" value="UniProtKB-SubCell"/>
</dbReference>
<comment type="subcellular location">
    <subcellularLocation>
        <location evidence="4">Golgi apparatus</location>
    </subcellularLocation>
    <subcellularLocation>
        <location evidence="2">Membrane</location>
        <topology evidence="2">Single-pass membrane protein</topology>
    </subcellularLocation>
    <subcellularLocation>
        <location evidence="3">Mitochondrion</location>
    </subcellularLocation>
</comment>
<comment type="function">
    <text evidence="1">General regulator of phagocytosis. Required to uptake Gram negative bacterium by macrophages.</text>
</comment>
<dbReference type="PANTHER" id="PTHR21425:SF2">
    <property type="entry name" value="PROTEIN C1ORF43"/>
    <property type="match status" value="1"/>
</dbReference>
<evidence type="ECO:0000256" key="5">
    <source>
        <dbReference type="ARBA" id="ARBA00022692"/>
    </source>
</evidence>
<reference evidence="12 13" key="1">
    <citation type="journal article" date="2013" name="Nature">
        <title>Insights into bilaterian evolution from three spiralian genomes.</title>
        <authorList>
            <person name="Simakov O."/>
            <person name="Marletaz F."/>
            <person name="Cho S.J."/>
            <person name="Edsinger-Gonzales E."/>
            <person name="Havlak P."/>
            <person name="Hellsten U."/>
            <person name="Kuo D.H."/>
            <person name="Larsson T."/>
            <person name="Lv J."/>
            <person name="Arendt D."/>
            <person name="Savage R."/>
            <person name="Osoegawa K."/>
            <person name="de Jong P."/>
            <person name="Grimwood J."/>
            <person name="Chapman J.A."/>
            <person name="Shapiro H."/>
            <person name="Aerts A."/>
            <person name="Otillar R.P."/>
            <person name="Terry A.Y."/>
            <person name="Boore J.L."/>
            <person name="Grigoriev I.V."/>
            <person name="Lindberg D.R."/>
            <person name="Seaver E.C."/>
            <person name="Weisblat D.A."/>
            <person name="Putnam N.H."/>
            <person name="Rokhsar D.S."/>
        </authorList>
    </citation>
    <scope>NUCLEOTIDE SEQUENCE [LARGE SCALE GENOMIC DNA]</scope>
</reference>
<evidence type="ECO:0000256" key="8">
    <source>
        <dbReference type="ARBA" id="ARBA00023128"/>
    </source>
</evidence>
<dbReference type="AlphaFoldDB" id="V4A089"/>
<evidence type="ECO:0000313" key="12">
    <source>
        <dbReference type="EMBL" id="ESO86671.1"/>
    </source>
</evidence>
<dbReference type="STRING" id="225164.V4A089"/>
<dbReference type="Pfam" id="PF07406">
    <property type="entry name" value="NICE-3"/>
    <property type="match status" value="1"/>
</dbReference>
<evidence type="ECO:0000256" key="6">
    <source>
        <dbReference type="ARBA" id="ARBA00022989"/>
    </source>
</evidence>
<evidence type="ECO:0000256" key="11">
    <source>
        <dbReference type="SAM" id="Phobius"/>
    </source>
</evidence>
<evidence type="ECO:0000313" key="13">
    <source>
        <dbReference type="Proteomes" id="UP000030746"/>
    </source>
</evidence>
<gene>
    <name evidence="12" type="ORF">LOTGIDRAFT_166943</name>
</gene>
<dbReference type="OMA" id="AEFIKYQ"/>
<dbReference type="PANTHER" id="PTHR21425">
    <property type="entry name" value="NICE-3"/>
    <property type="match status" value="1"/>
</dbReference>
<dbReference type="GeneID" id="20240484"/>
<dbReference type="EMBL" id="KB203019">
    <property type="protein sequence ID" value="ESO86671.1"/>
    <property type="molecule type" value="Genomic_DNA"/>
</dbReference>
<dbReference type="InterPro" id="IPR010876">
    <property type="entry name" value="C1orf43"/>
</dbReference>
<keyword evidence="9 11" id="KW-0472">Membrane</keyword>
<evidence type="ECO:0000256" key="10">
    <source>
        <dbReference type="SAM" id="MobiDB-lite"/>
    </source>
</evidence>
<evidence type="ECO:0000256" key="7">
    <source>
        <dbReference type="ARBA" id="ARBA00023034"/>
    </source>
</evidence>
<keyword evidence="6 11" id="KW-1133">Transmembrane helix</keyword>
<dbReference type="GO" id="GO:0005739">
    <property type="term" value="C:mitochondrion"/>
    <property type="evidence" value="ECO:0007669"/>
    <property type="project" value="UniProtKB-SubCell"/>
</dbReference>
<evidence type="ECO:0000256" key="3">
    <source>
        <dbReference type="ARBA" id="ARBA00004173"/>
    </source>
</evidence>
<keyword evidence="5 11" id="KW-0812">Transmembrane</keyword>
<feature type="transmembrane region" description="Helical" evidence="11">
    <location>
        <begin position="6"/>
        <end position="27"/>
    </location>
</feature>
<dbReference type="RefSeq" id="XP_009062651.1">
    <property type="nucleotide sequence ID" value="XM_009064403.1"/>
</dbReference>
<sequence length="281" mass="32428">MAELSLVSVVLFIASGTLLFFLLFLLAKRQIARFSYRSARRPHIFVGYDLPKTMKLEIQRRFERVNYIQYEPVLLTEKMNDVSSIVPNHYHYRMKAMDAFTNAIECLMKQDDSIKFRNPYETMQHYLCSLCPTSINDSHDSTIIYQFSQSYDHARHNHVEFQKEEYVNYMELLESILIMIKADQVNRINNSKWKTGVTSDTEVVYRAGKHGSVETTHILASSQSPSREPPKPNPRLRSKSDINIPENKSSGYSSTDRSSSSRSSAEKLLPLSHISDKDESV</sequence>
<dbReference type="CTD" id="20240484"/>
<evidence type="ECO:0000256" key="2">
    <source>
        <dbReference type="ARBA" id="ARBA00004167"/>
    </source>
</evidence>
<keyword evidence="7" id="KW-0333">Golgi apparatus</keyword>
<dbReference type="KEGG" id="lgi:LOTGIDRAFT_166943"/>
<accession>V4A089</accession>
<dbReference type="HOGENOM" id="CLU_991396_0_0_1"/>
<feature type="compositionally biased region" description="Low complexity" evidence="10">
    <location>
        <begin position="249"/>
        <end position="263"/>
    </location>
</feature>